<evidence type="ECO:0000256" key="3">
    <source>
        <dbReference type="ARBA" id="ARBA00022692"/>
    </source>
</evidence>
<dbReference type="PANTHER" id="PTHR32322:SF2">
    <property type="entry name" value="EAMA DOMAIN-CONTAINING PROTEIN"/>
    <property type="match status" value="1"/>
</dbReference>
<dbReference type="Pfam" id="PF00892">
    <property type="entry name" value="EamA"/>
    <property type="match status" value="2"/>
</dbReference>
<evidence type="ECO:0000256" key="1">
    <source>
        <dbReference type="ARBA" id="ARBA00004141"/>
    </source>
</evidence>
<dbReference type="PANTHER" id="PTHR32322">
    <property type="entry name" value="INNER MEMBRANE TRANSPORTER"/>
    <property type="match status" value="1"/>
</dbReference>
<evidence type="ECO:0000259" key="7">
    <source>
        <dbReference type="Pfam" id="PF00892"/>
    </source>
</evidence>
<reference evidence="8 9" key="1">
    <citation type="journal article" date="2009" name="Int. J. Syst. Evol. Microbiol.">
        <title>Janibacter hoylei sp. nov., Bacillus isronensis sp. nov. and Bacillus aryabhattai sp. nov., isolated from cryotubes used for collecting air from the upper atmosphere.</title>
        <authorList>
            <person name="Shivaji S."/>
            <person name="Chaturvedi P."/>
            <person name="Begum Z."/>
            <person name="Pindi P.K."/>
            <person name="Manorama R."/>
            <person name="Padmanaban D.A."/>
            <person name="Shouche Y.S."/>
            <person name="Pawar S."/>
            <person name="Vaishampayan P."/>
            <person name="Dutt C.B."/>
            <person name="Datta G.N."/>
            <person name="Manchanda R.K."/>
            <person name="Rao U.R."/>
            <person name="Bhargava P.M."/>
            <person name="Narlikar J.V."/>
        </authorList>
    </citation>
    <scope>NUCLEOTIDE SEQUENCE [LARGE SCALE GENOMIC DNA]</scope>
    <source>
        <strain evidence="8 9">PVAS-1</strain>
    </source>
</reference>
<dbReference type="Proteomes" id="UP000288711">
    <property type="component" value="Unassembled WGS sequence"/>
</dbReference>
<name>A0A444B8N1_9MICO</name>
<feature type="transmembrane region" description="Helical" evidence="6">
    <location>
        <begin position="86"/>
        <end position="104"/>
    </location>
</feature>
<keyword evidence="3 6" id="KW-0812">Transmembrane</keyword>
<evidence type="ECO:0000256" key="2">
    <source>
        <dbReference type="ARBA" id="ARBA00007362"/>
    </source>
</evidence>
<gene>
    <name evidence="8" type="ORF">CWN80_04190</name>
</gene>
<feature type="domain" description="EamA" evidence="7">
    <location>
        <begin position="167"/>
        <end position="308"/>
    </location>
</feature>
<comment type="subcellular location">
    <subcellularLocation>
        <location evidence="1">Membrane</location>
        <topology evidence="1">Multi-pass membrane protein</topology>
    </subcellularLocation>
</comment>
<evidence type="ECO:0000313" key="8">
    <source>
        <dbReference type="EMBL" id="RWU84778.1"/>
    </source>
</evidence>
<feature type="transmembrane region" description="Helical" evidence="6">
    <location>
        <begin position="236"/>
        <end position="259"/>
    </location>
</feature>
<dbReference type="AlphaFoldDB" id="A0A444B8N1"/>
<organism evidence="8 9">
    <name type="scientific">Janibacter hoylei PVAS-1</name>
    <dbReference type="NCBI Taxonomy" id="1210046"/>
    <lineage>
        <taxon>Bacteria</taxon>
        <taxon>Bacillati</taxon>
        <taxon>Actinomycetota</taxon>
        <taxon>Actinomycetes</taxon>
        <taxon>Micrococcales</taxon>
        <taxon>Intrasporangiaceae</taxon>
        <taxon>Janibacter</taxon>
    </lineage>
</organism>
<dbReference type="EMBL" id="PIPF01000003">
    <property type="protein sequence ID" value="RWU84778.1"/>
    <property type="molecule type" value="Genomic_DNA"/>
</dbReference>
<dbReference type="GO" id="GO:0016020">
    <property type="term" value="C:membrane"/>
    <property type="evidence" value="ECO:0007669"/>
    <property type="project" value="UniProtKB-SubCell"/>
</dbReference>
<feature type="transmembrane region" description="Helical" evidence="6">
    <location>
        <begin position="167"/>
        <end position="185"/>
    </location>
</feature>
<dbReference type="InterPro" id="IPR037185">
    <property type="entry name" value="EmrE-like"/>
</dbReference>
<feature type="transmembrane region" description="Helical" evidence="6">
    <location>
        <begin position="55"/>
        <end position="74"/>
    </location>
</feature>
<evidence type="ECO:0000256" key="5">
    <source>
        <dbReference type="ARBA" id="ARBA00023136"/>
    </source>
</evidence>
<feature type="transmembrane region" description="Helical" evidence="6">
    <location>
        <begin position="110"/>
        <end position="130"/>
    </location>
</feature>
<comment type="similarity">
    <text evidence="2">Belongs to the EamA transporter family.</text>
</comment>
<feature type="transmembrane region" description="Helical" evidence="6">
    <location>
        <begin position="266"/>
        <end position="286"/>
    </location>
</feature>
<feature type="transmembrane region" description="Helical" evidence="6">
    <location>
        <begin position="142"/>
        <end position="161"/>
    </location>
</feature>
<keyword evidence="5 6" id="KW-0472">Membrane</keyword>
<evidence type="ECO:0000256" key="6">
    <source>
        <dbReference type="SAM" id="Phobius"/>
    </source>
</evidence>
<evidence type="ECO:0000256" key="4">
    <source>
        <dbReference type="ARBA" id="ARBA00022989"/>
    </source>
</evidence>
<dbReference type="OrthoDB" id="154915at2"/>
<comment type="caution">
    <text evidence="8">The sequence shown here is derived from an EMBL/GenBank/DDBJ whole genome shotgun (WGS) entry which is preliminary data.</text>
</comment>
<feature type="domain" description="EamA" evidence="7">
    <location>
        <begin position="21"/>
        <end position="155"/>
    </location>
</feature>
<feature type="transmembrane region" description="Helical" evidence="6">
    <location>
        <begin position="20"/>
        <end position="43"/>
    </location>
</feature>
<evidence type="ECO:0000313" key="9">
    <source>
        <dbReference type="Proteomes" id="UP000288711"/>
    </source>
</evidence>
<keyword evidence="9" id="KW-1185">Reference proteome</keyword>
<dbReference type="InterPro" id="IPR000620">
    <property type="entry name" value="EamA_dom"/>
</dbReference>
<proteinExistence type="inferred from homology"/>
<feature type="transmembrane region" description="Helical" evidence="6">
    <location>
        <begin position="197"/>
        <end position="216"/>
    </location>
</feature>
<accession>A0A444B8N1</accession>
<dbReference type="RefSeq" id="WP_128276930.1">
    <property type="nucleotide sequence ID" value="NZ_ALWX01000003.1"/>
</dbReference>
<keyword evidence="4 6" id="KW-1133">Transmembrane helix</keyword>
<sequence>MTSGAAVAAADLTPQRTPFVGLLVALASAATFGSSGTFGQALLASGWSPGAIVTARITGAALVMLVPAALAMHGHWHLLRRNIGRIIAYGIFAVAGCQFAYFMAVDRLSVGVALLLEYLAPVLIVGWVWARHGRRPSRLTTAGVGAAIIGLVLVLDVTSGARLDVVGVAWGLLAAIGLVVFFLVAADEEESLPPISFAGGGLAVGAVGLLVVAALGVLPMEATTSSVDLAGWSAPWWVAIVELAVVAGALAYASGIAAARLLGGTVASFVGLSEVLFAIVFAWLVVGEAMSPVQAAGGLAVLAGVIAVKLGEREVAGGPLPTDDVDTALLGRDEETDLAQPARVH</sequence>
<dbReference type="SUPFAM" id="SSF103481">
    <property type="entry name" value="Multidrug resistance efflux transporter EmrE"/>
    <property type="match status" value="2"/>
</dbReference>
<protein>
    <submittedName>
        <fullName evidence="8">EamA family transporter</fullName>
    </submittedName>
</protein>
<dbReference type="InterPro" id="IPR050638">
    <property type="entry name" value="AA-Vitamin_Transporters"/>
</dbReference>